<name>A0A2P2KJJ0_RHIMU</name>
<dbReference type="AlphaFoldDB" id="A0A2P2KJJ0"/>
<proteinExistence type="predicted"/>
<accession>A0A2P2KJJ0</accession>
<evidence type="ECO:0000313" key="1">
    <source>
        <dbReference type="EMBL" id="MBX05868.1"/>
    </source>
</evidence>
<dbReference type="EMBL" id="GGEC01025384">
    <property type="protein sequence ID" value="MBX05868.1"/>
    <property type="molecule type" value="Transcribed_RNA"/>
</dbReference>
<organism evidence="1">
    <name type="scientific">Rhizophora mucronata</name>
    <name type="common">Asiatic mangrove</name>
    <dbReference type="NCBI Taxonomy" id="61149"/>
    <lineage>
        <taxon>Eukaryota</taxon>
        <taxon>Viridiplantae</taxon>
        <taxon>Streptophyta</taxon>
        <taxon>Embryophyta</taxon>
        <taxon>Tracheophyta</taxon>
        <taxon>Spermatophyta</taxon>
        <taxon>Magnoliopsida</taxon>
        <taxon>eudicotyledons</taxon>
        <taxon>Gunneridae</taxon>
        <taxon>Pentapetalae</taxon>
        <taxon>rosids</taxon>
        <taxon>fabids</taxon>
        <taxon>Malpighiales</taxon>
        <taxon>Rhizophoraceae</taxon>
        <taxon>Rhizophora</taxon>
    </lineage>
</organism>
<dbReference type="EMBL" id="GGEC01025383">
    <property type="protein sequence ID" value="MBX05867.1"/>
    <property type="molecule type" value="Transcribed_RNA"/>
</dbReference>
<sequence length="114" mass="12993">MALYFTRSLLFWWLLDGRVERSIIQNTLKEPVGTLVASFSQAWSWICNSYSLHLNFLGILGLNLKCFSLQLNEVHSIQCIGNSSRHICFSLALSDPSLIVIVKKFLETRTVVCQ</sequence>
<reference evidence="1" key="1">
    <citation type="submission" date="2018-02" db="EMBL/GenBank/DDBJ databases">
        <title>Rhizophora mucronata_Transcriptome.</title>
        <authorList>
            <person name="Meera S.P."/>
            <person name="Sreeshan A."/>
            <person name="Augustine A."/>
        </authorList>
    </citation>
    <scope>NUCLEOTIDE SEQUENCE</scope>
    <source>
        <tissue evidence="1">Leaf</tissue>
    </source>
</reference>
<protein>
    <submittedName>
        <fullName evidence="1">Uncharacterized protein</fullName>
    </submittedName>
</protein>